<dbReference type="Pfam" id="PF06813">
    <property type="entry name" value="Nodulin-like"/>
    <property type="match status" value="1"/>
</dbReference>
<evidence type="ECO:0000256" key="5">
    <source>
        <dbReference type="SAM" id="Phobius"/>
    </source>
</evidence>
<dbReference type="Proteomes" id="UP001168877">
    <property type="component" value="Unassembled WGS sequence"/>
</dbReference>
<gene>
    <name evidence="7" type="ORF">LWI29_007693</name>
</gene>
<feature type="transmembrane region" description="Helical" evidence="5">
    <location>
        <begin position="94"/>
        <end position="112"/>
    </location>
</feature>
<comment type="subcellular location">
    <subcellularLocation>
        <location evidence="1">Membrane</location>
        <topology evidence="1">Multi-pass membrane protein</topology>
    </subcellularLocation>
</comment>
<keyword evidence="2 5" id="KW-0812">Transmembrane</keyword>
<keyword evidence="8" id="KW-1185">Reference proteome</keyword>
<feature type="domain" description="Nodulin-like" evidence="6">
    <location>
        <begin position="1"/>
        <end position="131"/>
    </location>
</feature>
<accession>A0AA39VBB7</accession>
<feature type="transmembrane region" description="Helical" evidence="5">
    <location>
        <begin position="124"/>
        <end position="148"/>
    </location>
</feature>
<comment type="caution">
    <text evidence="7">The sequence shown here is derived from an EMBL/GenBank/DDBJ whole genome shotgun (WGS) entry which is preliminary data.</text>
</comment>
<sequence>MGENSTTWMNTAVLVTCLRNFGWRNDSPVSGILKSYAGLSKAILTDICTALFAGDPSKFLFMLAVVPFVICLTAVFFLREIPSATTVAEKWEETMYFTVFKAITIVVAVYLLGHDFVKTTGDAVSVAFAVVLARATSFSVADSVLLLLDDPDFDPVETGCRGSNCGAPVESGTGSIKHNSCSK</sequence>
<dbReference type="PANTHER" id="PTHR21576">
    <property type="entry name" value="UNCHARACTERIZED NODULIN-LIKE PROTEIN"/>
    <property type="match status" value="1"/>
</dbReference>
<dbReference type="AlphaFoldDB" id="A0AA39VBB7"/>
<reference evidence="7" key="2">
    <citation type="submission" date="2023-06" db="EMBL/GenBank/DDBJ databases">
        <authorList>
            <person name="Swenson N.G."/>
            <person name="Wegrzyn J.L."/>
            <person name="Mcevoy S.L."/>
        </authorList>
    </citation>
    <scope>NUCLEOTIDE SEQUENCE</scope>
    <source>
        <strain evidence="7">NS2018</strain>
        <tissue evidence="7">Leaf</tissue>
    </source>
</reference>
<evidence type="ECO:0000256" key="4">
    <source>
        <dbReference type="ARBA" id="ARBA00023136"/>
    </source>
</evidence>
<evidence type="ECO:0000313" key="7">
    <source>
        <dbReference type="EMBL" id="KAK0580914.1"/>
    </source>
</evidence>
<keyword evidence="3 5" id="KW-1133">Transmembrane helix</keyword>
<evidence type="ECO:0000256" key="1">
    <source>
        <dbReference type="ARBA" id="ARBA00004141"/>
    </source>
</evidence>
<evidence type="ECO:0000256" key="2">
    <source>
        <dbReference type="ARBA" id="ARBA00022692"/>
    </source>
</evidence>
<proteinExistence type="predicted"/>
<reference evidence="7" key="1">
    <citation type="journal article" date="2022" name="Plant J.">
        <title>Strategies of tolerance reflected in two North American maple genomes.</title>
        <authorList>
            <person name="McEvoy S.L."/>
            <person name="Sezen U.U."/>
            <person name="Trouern-Trend A."/>
            <person name="McMahon S.M."/>
            <person name="Schaberg P.G."/>
            <person name="Yang J."/>
            <person name="Wegrzyn J.L."/>
            <person name="Swenson N.G."/>
        </authorList>
    </citation>
    <scope>NUCLEOTIDE SEQUENCE</scope>
    <source>
        <strain evidence="7">NS2018</strain>
    </source>
</reference>
<protein>
    <recommendedName>
        <fullName evidence="6">Nodulin-like domain-containing protein</fullName>
    </recommendedName>
</protein>
<evidence type="ECO:0000313" key="8">
    <source>
        <dbReference type="Proteomes" id="UP001168877"/>
    </source>
</evidence>
<evidence type="ECO:0000256" key="3">
    <source>
        <dbReference type="ARBA" id="ARBA00022989"/>
    </source>
</evidence>
<dbReference type="PANTHER" id="PTHR21576:SF167">
    <property type="entry name" value="OS09G0536700 PROTEIN"/>
    <property type="match status" value="1"/>
</dbReference>
<feature type="transmembrane region" description="Helical" evidence="5">
    <location>
        <begin position="59"/>
        <end position="78"/>
    </location>
</feature>
<keyword evidence="4 5" id="KW-0472">Membrane</keyword>
<evidence type="ECO:0000259" key="6">
    <source>
        <dbReference type="Pfam" id="PF06813"/>
    </source>
</evidence>
<dbReference type="GO" id="GO:0016020">
    <property type="term" value="C:membrane"/>
    <property type="evidence" value="ECO:0007669"/>
    <property type="project" value="UniProtKB-SubCell"/>
</dbReference>
<name>A0AA39VBB7_ACESA</name>
<dbReference type="InterPro" id="IPR010658">
    <property type="entry name" value="Nodulin-like"/>
</dbReference>
<organism evidence="7 8">
    <name type="scientific">Acer saccharum</name>
    <name type="common">Sugar maple</name>
    <dbReference type="NCBI Taxonomy" id="4024"/>
    <lineage>
        <taxon>Eukaryota</taxon>
        <taxon>Viridiplantae</taxon>
        <taxon>Streptophyta</taxon>
        <taxon>Embryophyta</taxon>
        <taxon>Tracheophyta</taxon>
        <taxon>Spermatophyta</taxon>
        <taxon>Magnoliopsida</taxon>
        <taxon>eudicotyledons</taxon>
        <taxon>Gunneridae</taxon>
        <taxon>Pentapetalae</taxon>
        <taxon>rosids</taxon>
        <taxon>malvids</taxon>
        <taxon>Sapindales</taxon>
        <taxon>Sapindaceae</taxon>
        <taxon>Hippocastanoideae</taxon>
        <taxon>Acereae</taxon>
        <taxon>Acer</taxon>
    </lineage>
</organism>
<dbReference type="EMBL" id="JAUESC010000384">
    <property type="protein sequence ID" value="KAK0580914.1"/>
    <property type="molecule type" value="Genomic_DNA"/>
</dbReference>